<evidence type="ECO:0000313" key="1">
    <source>
        <dbReference type="EMBL" id="QNG76146.1"/>
    </source>
</evidence>
<proteinExistence type="predicted"/>
<accession>A0AAX1I8U3</accession>
<dbReference type="AlphaFoldDB" id="A0AAX1I8U3"/>
<dbReference type="Proteomes" id="UP000515598">
    <property type="component" value="Chromosome"/>
</dbReference>
<reference evidence="1 2" key="1">
    <citation type="submission" date="2020-08" db="EMBL/GenBank/DDBJ databases">
        <title>Phenotypic and transcriptomic analysis of seven clinical Stenotrophomonas maltophilia isolates identify a small set of shared and commonly regulated genes involved in biofilm lifestyle.</title>
        <authorList>
            <person name="Alio I."/>
            <person name="Gudzuhn M."/>
            <person name="Streit W."/>
        </authorList>
    </citation>
    <scope>NUCLEOTIDE SEQUENCE [LARGE SCALE GENOMIC DNA]</scope>
    <source>
        <strain evidence="1 2">UHH_SKK55</strain>
    </source>
</reference>
<dbReference type="EMBL" id="CP060025">
    <property type="protein sequence ID" value="QNG76146.1"/>
    <property type="molecule type" value="Genomic_DNA"/>
</dbReference>
<dbReference type="RefSeq" id="WP_154350786.1">
    <property type="nucleotide sequence ID" value="NZ_CP040433.1"/>
</dbReference>
<evidence type="ECO:0000313" key="2">
    <source>
        <dbReference type="Proteomes" id="UP000515598"/>
    </source>
</evidence>
<protein>
    <submittedName>
        <fullName evidence="1">Uncharacterized protein</fullName>
    </submittedName>
</protein>
<gene>
    <name evidence="1" type="ORF">GPNADHDJ_00313</name>
</gene>
<organism evidence="1 2">
    <name type="scientific">Stenotrophomonas maltophilia</name>
    <name type="common">Pseudomonas maltophilia</name>
    <name type="synonym">Xanthomonas maltophilia</name>
    <dbReference type="NCBI Taxonomy" id="40324"/>
    <lineage>
        <taxon>Bacteria</taxon>
        <taxon>Pseudomonadati</taxon>
        <taxon>Pseudomonadota</taxon>
        <taxon>Gammaproteobacteria</taxon>
        <taxon>Lysobacterales</taxon>
        <taxon>Lysobacteraceae</taxon>
        <taxon>Stenotrophomonas</taxon>
        <taxon>Stenotrophomonas maltophilia group</taxon>
    </lineage>
</organism>
<name>A0AAX1I8U3_STEMA</name>
<sequence>MTSVRNGERLWALRLIARHGCHRASLRIGAALLPLLPASAQVFIAEAAFALFGLLLPSVRQRRAARTLEQLGHAPSLAHALATRFRARHWLHIARARQLQSLPFPALQCVLRGMTWRDPAALWTASAGRQRVICLLPSGDINLAVGALLDRPGAPAHYFINSMHHDDSLIHRTLLALQRQGHRLDIGRAPRSGEAWRMLRRGAAVVTVLDPYPWCRPGETAEPAPLRLARLARAPVLLLGHRCDGSAVGTLHVLGEYSAECIAGGATALYTAAHAFLAAAPHDWRDLDR</sequence>